<name>A0ABY8UMI1_TETOB</name>
<dbReference type="EMBL" id="CP126222">
    <property type="protein sequence ID" value="WIA22753.1"/>
    <property type="molecule type" value="Genomic_DNA"/>
</dbReference>
<evidence type="ECO:0000313" key="3">
    <source>
        <dbReference type="Proteomes" id="UP001244341"/>
    </source>
</evidence>
<accession>A0ABY8UMI1</accession>
<protein>
    <recommendedName>
        <fullName evidence="4">Gamma-glutamylcyclotransferase</fullName>
    </recommendedName>
</protein>
<gene>
    <name evidence="2" type="ORF">OEZ85_001154</name>
</gene>
<feature type="signal peptide" evidence="1">
    <location>
        <begin position="1"/>
        <end position="19"/>
    </location>
</feature>
<proteinExistence type="predicted"/>
<keyword evidence="3" id="KW-1185">Reference proteome</keyword>
<keyword evidence="1" id="KW-0732">Signal</keyword>
<evidence type="ECO:0008006" key="4">
    <source>
        <dbReference type="Google" id="ProtNLM"/>
    </source>
</evidence>
<feature type="chain" id="PRO_5046959514" description="Gamma-glutamylcyclotransferase" evidence="1">
    <location>
        <begin position="20"/>
        <end position="301"/>
    </location>
</feature>
<organism evidence="2 3">
    <name type="scientific">Tetradesmus obliquus</name>
    <name type="common">Green alga</name>
    <name type="synonym">Acutodesmus obliquus</name>
    <dbReference type="NCBI Taxonomy" id="3088"/>
    <lineage>
        <taxon>Eukaryota</taxon>
        <taxon>Viridiplantae</taxon>
        <taxon>Chlorophyta</taxon>
        <taxon>core chlorophytes</taxon>
        <taxon>Chlorophyceae</taxon>
        <taxon>CS clade</taxon>
        <taxon>Sphaeropleales</taxon>
        <taxon>Scenedesmaceae</taxon>
        <taxon>Tetradesmus</taxon>
    </lineage>
</organism>
<evidence type="ECO:0000256" key="1">
    <source>
        <dbReference type="SAM" id="SignalP"/>
    </source>
</evidence>
<evidence type="ECO:0000313" key="2">
    <source>
        <dbReference type="EMBL" id="WIA22753.1"/>
    </source>
</evidence>
<dbReference type="PROSITE" id="PS51257">
    <property type="entry name" value="PROKAR_LIPOPROTEIN"/>
    <property type="match status" value="1"/>
</dbReference>
<reference evidence="2 3" key="1">
    <citation type="submission" date="2023-05" db="EMBL/GenBank/DDBJ databases">
        <title>A 100% complete, gapless, phased diploid assembly of the Scenedesmus obliquus UTEX 3031 genome.</title>
        <authorList>
            <person name="Biondi T.C."/>
            <person name="Hanschen E.R."/>
            <person name="Kwon T."/>
            <person name="Eng W."/>
            <person name="Kruse C.P.S."/>
            <person name="Koehler S.I."/>
            <person name="Kunde Y."/>
            <person name="Gleasner C.D."/>
            <person name="You Mak K.T."/>
            <person name="Polle J."/>
            <person name="Hovde B.T."/>
            <person name="Starkenburg S.R."/>
        </authorList>
    </citation>
    <scope>NUCLEOTIDE SEQUENCE [LARGE SCALE GENOMIC DNA]</scope>
    <source>
        <strain evidence="2 3">DOE0152z</strain>
    </source>
</reference>
<dbReference type="Proteomes" id="UP001244341">
    <property type="component" value="Chromosome 15b"/>
</dbReference>
<sequence>MSLLRIFLGALAVLACAEASRPEPKAEAAPGNKAFYIFGYGSLLHEGSRIRTNCDITLPEFEVQTIIGNSFLKFNGEDANAMAKRVAACDNADIRPVRVTGIRRAWNAPGVRAKALQGGSFSTSAFSRKPTFLGATVAGNEFIATGVVYKVTEEQYNKQVKREQMAGYDVKNLDTSKISFLDGKPAPSNAQIIFFASNPSTLAIATPEFPIVQSYVDIWLAGALQLQRKFKLEGEEYRKLTGHYSFVNDTASNTYDWSEFWINDRVYPFRPFIAVPDAASIDDALLNNVKPYILQAISFPK</sequence>